<evidence type="ECO:0000256" key="11">
    <source>
        <dbReference type="SAM" id="SignalP"/>
    </source>
</evidence>
<feature type="chain" id="PRO_5040213652" description="Transmembrane protein 59-like" evidence="11">
    <location>
        <begin position="21"/>
        <end position="270"/>
    </location>
</feature>
<dbReference type="Proteomes" id="UP001153636">
    <property type="component" value="Chromosome 6"/>
</dbReference>
<reference evidence="12" key="1">
    <citation type="submission" date="2022-01" db="EMBL/GenBank/DDBJ databases">
        <authorList>
            <person name="King R."/>
        </authorList>
    </citation>
    <scope>NUCLEOTIDE SEQUENCE</scope>
</reference>
<keyword evidence="6" id="KW-0333">Golgi apparatus</keyword>
<keyword evidence="13" id="KW-1185">Reference proteome</keyword>
<keyword evidence="7 10" id="KW-0472">Membrane</keyword>
<evidence type="ECO:0000256" key="10">
    <source>
        <dbReference type="SAM" id="Phobius"/>
    </source>
</evidence>
<evidence type="ECO:0000256" key="2">
    <source>
        <dbReference type="ARBA" id="ARBA00009643"/>
    </source>
</evidence>
<keyword evidence="3 10" id="KW-0812">Transmembrane</keyword>
<evidence type="ECO:0008006" key="14">
    <source>
        <dbReference type="Google" id="ProtNLM"/>
    </source>
</evidence>
<proteinExistence type="inferred from homology"/>
<dbReference type="GO" id="GO:0000139">
    <property type="term" value="C:Golgi membrane"/>
    <property type="evidence" value="ECO:0007669"/>
    <property type="project" value="UniProtKB-SubCell"/>
</dbReference>
<feature type="signal peptide" evidence="11">
    <location>
        <begin position="1"/>
        <end position="20"/>
    </location>
</feature>
<evidence type="ECO:0000256" key="8">
    <source>
        <dbReference type="ARBA" id="ARBA00023180"/>
    </source>
</evidence>
<evidence type="ECO:0000256" key="9">
    <source>
        <dbReference type="SAM" id="MobiDB-lite"/>
    </source>
</evidence>
<dbReference type="PANTHER" id="PTHR28652:SF2">
    <property type="entry name" value="TRANSMEMBRANE PROTEIN 59-LIKE PROTEIN"/>
    <property type="match status" value="1"/>
</dbReference>
<dbReference type="EMBL" id="OV651818">
    <property type="protein sequence ID" value="CAH1112520.1"/>
    <property type="molecule type" value="Genomic_DNA"/>
</dbReference>
<keyword evidence="8" id="KW-0325">Glycoprotein</keyword>
<comment type="subcellular location">
    <subcellularLocation>
        <location evidence="1">Golgi apparatus membrane</location>
        <topology evidence="1">Single-pass type I membrane protein</topology>
    </subcellularLocation>
</comment>
<comment type="similarity">
    <text evidence="2">Belongs to the TMEM59 family.</text>
</comment>
<keyword evidence="5 10" id="KW-1133">Transmembrane helix</keyword>
<name>A0A9P0GE76_9CUCU</name>
<protein>
    <recommendedName>
        <fullName evidence="14">Transmembrane protein 59-like</fullName>
    </recommendedName>
</protein>
<feature type="transmembrane region" description="Helical" evidence="10">
    <location>
        <begin position="189"/>
        <end position="207"/>
    </location>
</feature>
<gene>
    <name evidence="12" type="ORF">PSYICH_LOCUS12827</name>
</gene>
<evidence type="ECO:0000256" key="5">
    <source>
        <dbReference type="ARBA" id="ARBA00022989"/>
    </source>
</evidence>
<keyword evidence="4 11" id="KW-0732">Signal</keyword>
<dbReference type="OrthoDB" id="6371519at2759"/>
<evidence type="ECO:0000313" key="13">
    <source>
        <dbReference type="Proteomes" id="UP001153636"/>
    </source>
</evidence>
<evidence type="ECO:0000256" key="4">
    <source>
        <dbReference type="ARBA" id="ARBA00022729"/>
    </source>
</evidence>
<dbReference type="AlphaFoldDB" id="A0A9P0GE76"/>
<feature type="region of interest" description="Disordered" evidence="9">
    <location>
        <begin position="249"/>
        <end position="270"/>
    </location>
</feature>
<accession>A0A9P0GE76</accession>
<sequence length="270" mass="30612">MTMKDVTYLIFIFVTNYVTSAPIFGSDQCISICKNVKLPTLDLAFYEQVVCQRGCRFFNIIKFKDIPNINQTKKECHISCEESYIINEEKDICQTGCNLMAKEQESFISTFLIETENSIVLASPDREIELDLLSDPSIKSQLEIGFNIDYKIPATNIRTMPIEIEEEFKVKETGDWLDCASRNSGIPRWILLSAILSAVLIALWLSFSTEKRNGSEEEIQEIDIPDEKLLIASDELSLIKDETILESGPVFPNAANKEAPPKYTARSEEV</sequence>
<evidence type="ECO:0000256" key="7">
    <source>
        <dbReference type="ARBA" id="ARBA00023136"/>
    </source>
</evidence>
<dbReference type="PANTHER" id="PTHR28652">
    <property type="entry name" value="TRANSMEMBRANE PROTEIN 59-LIKE PROTEIN"/>
    <property type="match status" value="1"/>
</dbReference>
<evidence type="ECO:0000256" key="3">
    <source>
        <dbReference type="ARBA" id="ARBA00022692"/>
    </source>
</evidence>
<dbReference type="InterPro" id="IPR022065">
    <property type="entry name" value="Uncharacterised_TMEM59"/>
</dbReference>
<organism evidence="12 13">
    <name type="scientific">Psylliodes chrysocephalus</name>
    <dbReference type="NCBI Taxonomy" id="3402493"/>
    <lineage>
        <taxon>Eukaryota</taxon>
        <taxon>Metazoa</taxon>
        <taxon>Ecdysozoa</taxon>
        <taxon>Arthropoda</taxon>
        <taxon>Hexapoda</taxon>
        <taxon>Insecta</taxon>
        <taxon>Pterygota</taxon>
        <taxon>Neoptera</taxon>
        <taxon>Endopterygota</taxon>
        <taxon>Coleoptera</taxon>
        <taxon>Polyphaga</taxon>
        <taxon>Cucujiformia</taxon>
        <taxon>Chrysomeloidea</taxon>
        <taxon>Chrysomelidae</taxon>
        <taxon>Galerucinae</taxon>
        <taxon>Alticini</taxon>
        <taxon>Psylliodes</taxon>
    </lineage>
</organism>
<evidence type="ECO:0000256" key="1">
    <source>
        <dbReference type="ARBA" id="ARBA00004614"/>
    </source>
</evidence>
<evidence type="ECO:0000313" key="12">
    <source>
        <dbReference type="EMBL" id="CAH1112520.1"/>
    </source>
</evidence>
<dbReference type="Pfam" id="PF12280">
    <property type="entry name" value="BSMAP"/>
    <property type="match status" value="2"/>
</dbReference>
<evidence type="ECO:0000256" key="6">
    <source>
        <dbReference type="ARBA" id="ARBA00023034"/>
    </source>
</evidence>